<proteinExistence type="predicted"/>
<evidence type="ECO:0000313" key="4">
    <source>
        <dbReference type="Proteomes" id="UP001159363"/>
    </source>
</evidence>
<keyword evidence="1" id="KW-0175">Coiled coil</keyword>
<feature type="coiled-coil region" evidence="1">
    <location>
        <begin position="113"/>
        <end position="147"/>
    </location>
</feature>
<feature type="compositionally biased region" description="Pro residues" evidence="2">
    <location>
        <begin position="193"/>
        <end position="209"/>
    </location>
</feature>
<organism evidence="3 4">
    <name type="scientific">Dryococelus australis</name>
    <dbReference type="NCBI Taxonomy" id="614101"/>
    <lineage>
        <taxon>Eukaryota</taxon>
        <taxon>Metazoa</taxon>
        <taxon>Ecdysozoa</taxon>
        <taxon>Arthropoda</taxon>
        <taxon>Hexapoda</taxon>
        <taxon>Insecta</taxon>
        <taxon>Pterygota</taxon>
        <taxon>Neoptera</taxon>
        <taxon>Polyneoptera</taxon>
        <taxon>Phasmatodea</taxon>
        <taxon>Verophasmatodea</taxon>
        <taxon>Anareolatae</taxon>
        <taxon>Phasmatidae</taxon>
        <taxon>Eurycanthinae</taxon>
        <taxon>Dryococelus</taxon>
    </lineage>
</organism>
<comment type="caution">
    <text evidence="3">The sequence shown here is derived from an EMBL/GenBank/DDBJ whole genome shotgun (WGS) entry which is preliminary data.</text>
</comment>
<accession>A0ABQ9HDQ0</accession>
<dbReference type="Proteomes" id="UP001159363">
    <property type="component" value="Chromosome 4"/>
</dbReference>
<feature type="compositionally biased region" description="Polar residues" evidence="2">
    <location>
        <begin position="416"/>
        <end position="426"/>
    </location>
</feature>
<sequence length="804" mass="86914">MMSARMSKDEVGAVTELPSFPTYSARSRGALHSIVAVSVVVLVCLHRNIDSSSGHLRPQALPLQTSYRLPCLEPHPCRRTTAVSGKCAGSHLVTDSGIKDADATETAEVLEQYRALVDEIRQYCKRNEELLREEEDTIDESEALERRSRLSSTFTRKISLTCETLLRQLEQPNSGYLMPGEPRRSGGRLRSPEPSPSPSPVPSPVPPSSPRSRFHVSRVVDAASPVATPSLSSSPTRFFPTSSVSRFRVTVVDPSPPQPPPIIQHVTPEISIQTEISPSPERAEPVFLAPQSSTGEATFQAGGLDGSSIGDGQINVCVTVLRDKDTKKVVVSDRASLISQDSAEDTADLEVRQILSSAASNVYGKNKIACDELQSDSYWLLSDQSCEGSQCASVTPNGAAFHDGNNLSESNDKIRQSSSTLPSPRCQTQNARKLSWIMSESQGSEEPKVSSNIEKLLSLFRPTFFGKSHTNKETGACVKNMDPIEHASSVKPMVPPELAASSKAKSSEFETGINQAASLDSSHAGSMDDSDSMENDIGPDARGLGSSCLGILSPDLINNNNDKCDISQNSRSFELEDENFNITKDSAAIVPTKQSLPSDMQREDDCGGVEMDADSDSGNVPSGLVVSDVTNSMPITHRSDELQKVQAVDDSGLGGNFSSFSRIPETCPATPCGNRMDVDVLTNMFACWKVADDTAASSTNLVIHGGLTKSTTPVVVQMLADDESNSSSLMVLQTEPTKRRGALGQVHSVYYRLGICARLLASCLYWGFRLAFRYESNHCWNDNRFGWEACSLGGTCLARGFFGY</sequence>
<evidence type="ECO:0000256" key="2">
    <source>
        <dbReference type="SAM" id="MobiDB-lite"/>
    </source>
</evidence>
<protein>
    <submittedName>
        <fullName evidence="3">Uncharacterized protein</fullName>
    </submittedName>
</protein>
<feature type="region of interest" description="Disordered" evidence="2">
    <location>
        <begin position="402"/>
        <end position="426"/>
    </location>
</feature>
<reference evidence="3 4" key="1">
    <citation type="submission" date="2023-02" db="EMBL/GenBank/DDBJ databases">
        <title>LHISI_Scaffold_Assembly.</title>
        <authorList>
            <person name="Stuart O.P."/>
            <person name="Cleave R."/>
            <person name="Magrath M.J.L."/>
            <person name="Mikheyev A.S."/>
        </authorList>
    </citation>
    <scope>NUCLEOTIDE SEQUENCE [LARGE SCALE GENOMIC DNA]</scope>
    <source>
        <strain evidence="3">Daus_M_001</strain>
        <tissue evidence="3">Leg muscle</tissue>
    </source>
</reference>
<evidence type="ECO:0000256" key="1">
    <source>
        <dbReference type="SAM" id="Coils"/>
    </source>
</evidence>
<name>A0ABQ9HDQ0_9NEOP</name>
<feature type="region of interest" description="Disordered" evidence="2">
    <location>
        <begin position="171"/>
        <end position="213"/>
    </location>
</feature>
<gene>
    <name evidence="3" type="ORF">PR048_014273</name>
</gene>
<keyword evidence="4" id="KW-1185">Reference proteome</keyword>
<dbReference type="EMBL" id="JARBHB010000005">
    <property type="protein sequence ID" value="KAJ8882465.1"/>
    <property type="molecule type" value="Genomic_DNA"/>
</dbReference>
<evidence type="ECO:0000313" key="3">
    <source>
        <dbReference type="EMBL" id="KAJ8882465.1"/>
    </source>
</evidence>
<feature type="region of interest" description="Disordered" evidence="2">
    <location>
        <begin position="594"/>
        <end position="621"/>
    </location>
</feature>